<dbReference type="AlphaFoldDB" id="A0A8H7QG42"/>
<dbReference type="EMBL" id="JAEPRD010000344">
    <property type="protein sequence ID" value="KAG2191853.1"/>
    <property type="molecule type" value="Genomic_DNA"/>
</dbReference>
<gene>
    <name evidence="2" type="ORF">INT47_002868</name>
</gene>
<feature type="compositionally biased region" description="Basic and acidic residues" evidence="1">
    <location>
        <begin position="225"/>
        <end position="236"/>
    </location>
</feature>
<evidence type="ECO:0000313" key="3">
    <source>
        <dbReference type="Proteomes" id="UP000603453"/>
    </source>
</evidence>
<feature type="region of interest" description="Disordered" evidence="1">
    <location>
        <begin position="206"/>
        <end position="244"/>
    </location>
</feature>
<reference evidence="2" key="1">
    <citation type="submission" date="2020-12" db="EMBL/GenBank/DDBJ databases">
        <title>Metabolic potential, ecology and presence of endohyphal bacteria is reflected in genomic diversity of Mucoromycotina.</title>
        <authorList>
            <person name="Muszewska A."/>
            <person name="Okrasinska A."/>
            <person name="Steczkiewicz K."/>
            <person name="Drgas O."/>
            <person name="Orlowska M."/>
            <person name="Perlinska-Lenart U."/>
            <person name="Aleksandrzak-Piekarczyk T."/>
            <person name="Szatraj K."/>
            <person name="Zielenkiewicz U."/>
            <person name="Pilsyk S."/>
            <person name="Malc E."/>
            <person name="Mieczkowski P."/>
            <person name="Kruszewska J.S."/>
            <person name="Biernat P."/>
            <person name="Pawlowska J."/>
        </authorList>
    </citation>
    <scope>NUCLEOTIDE SEQUENCE</scope>
    <source>
        <strain evidence="2">WA0000017839</strain>
    </source>
</reference>
<feature type="compositionally biased region" description="Basic and acidic residues" evidence="1">
    <location>
        <begin position="206"/>
        <end position="218"/>
    </location>
</feature>
<protein>
    <submittedName>
        <fullName evidence="2">Uncharacterized protein</fullName>
    </submittedName>
</protein>
<accession>A0A8H7QG42</accession>
<keyword evidence="3" id="KW-1185">Reference proteome</keyword>
<dbReference type="OrthoDB" id="2287577at2759"/>
<evidence type="ECO:0000256" key="1">
    <source>
        <dbReference type="SAM" id="MobiDB-lite"/>
    </source>
</evidence>
<comment type="caution">
    <text evidence="2">The sequence shown here is derived from an EMBL/GenBank/DDBJ whole genome shotgun (WGS) entry which is preliminary data.</text>
</comment>
<name>A0A8H7QG42_9FUNG</name>
<dbReference type="Proteomes" id="UP000603453">
    <property type="component" value="Unassembled WGS sequence"/>
</dbReference>
<organism evidence="2 3">
    <name type="scientific">Mucor saturninus</name>
    <dbReference type="NCBI Taxonomy" id="64648"/>
    <lineage>
        <taxon>Eukaryota</taxon>
        <taxon>Fungi</taxon>
        <taxon>Fungi incertae sedis</taxon>
        <taxon>Mucoromycota</taxon>
        <taxon>Mucoromycotina</taxon>
        <taxon>Mucoromycetes</taxon>
        <taxon>Mucorales</taxon>
        <taxon>Mucorineae</taxon>
        <taxon>Mucoraceae</taxon>
        <taxon>Mucor</taxon>
    </lineage>
</organism>
<evidence type="ECO:0000313" key="2">
    <source>
        <dbReference type="EMBL" id="KAG2191853.1"/>
    </source>
</evidence>
<sequence length="341" mass="37904">MANRRAIAPRTTDEFRELMDRLTSVEAGLSNVTGEVRSVGTRLATMDTRLGVIIQDGASTIAILDGFGNVPGATSSAPVAAASVAAAPIVAALIVAAPVAAAPLSPTVVALAAFEAPQMQETNRAYGFIRRYLKTQNFRSNNPDLVEANNRKPSWRTDVAFNESPNKELVLEIMAYLQPRFLESGLRYPDLRRYIYTNFNGRRTQEKKSFEKRAEANARSRRNGRQADHLTRRREAYSNNKAAIDQEMDRDCSNLIQKAAMSEGESDDEGSDASFGRRILTARPSWRSDEFNHFLELVDDYVLAGLGTRHCQMLRRKFGRVDEVAVPEGMVPPPPEWAVRN</sequence>
<proteinExistence type="predicted"/>